<dbReference type="NCBIfam" id="NF047321">
    <property type="entry name" value="SCO7613_CTERM"/>
    <property type="match status" value="1"/>
</dbReference>
<feature type="transmembrane region" description="Helical" evidence="1">
    <location>
        <begin position="120"/>
        <end position="137"/>
    </location>
</feature>
<evidence type="ECO:0000313" key="2">
    <source>
        <dbReference type="EMBL" id="CAA9255720.1"/>
    </source>
</evidence>
<feature type="transmembrane region" description="Helical" evidence="1">
    <location>
        <begin position="46"/>
        <end position="63"/>
    </location>
</feature>
<feature type="transmembrane region" description="Helical" evidence="1">
    <location>
        <begin position="94"/>
        <end position="114"/>
    </location>
</feature>
<proteinExistence type="predicted"/>
<dbReference type="InterPro" id="IPR058062">
    <property type="entry name" value="SCO7613_C"/>
</dbReference>
<sequence>AAELAAVPAALAGIALTAGDGRAAAGLTVLGAILAAAALRRDRRPLGWAAAACVQLAGWILLAEQQVSAPEAYTVPLSVGLGLLGWLRRRPDPTLGSWAAYAPALAITAAPSLAAAQDGLRPLLLGAAALAVLLAGARARLQAPLALGAGTLALLALDQLGPAFAELTAVLPTWLPPAVAGALLLVLGSTYEKRVAQLRRARTAFGGLS</sequence>
<reference evidence="2" key="1">
    <citation type="submission" date="2020-02" db="EMBL/GenBank/DDBJ databases">
        <authorList>
            <person name="Meier V. D."/>
        </authorList>
    </citation>
    <scope>NUCLEOTIDE SEQUENCE</scope>
    <source>
        <strain evidence="2">AVDCRST_MAG41</strain>
    </source>
</reference>
<gene>
    <name evidence="2" type="ORF">AVDCRST_MAG41-2164</name>
</gene>
<keyword evidence="1" id="KW-1133">Transmembrane helix</keyword>
<feature type="transmembrane region" description="Helical" evidence="1">
    <location>
        <begin position="21"/>
        <end position="39"/>
    </location>
</feature>
<organism evidence="2">
    <name type="scientific">uncultured Mycobacteriales bacterium</name>
    <dbReference type="NCBI Taxonomy" id="581187"/>
    <lineage>
        <taxon>Bacteria</taxon>
        <taxon>Bacillati</taxon>
        <taxon>Actinomycetota</taxon>
        <taxon>Actinomycetes</taxon>
        <taxon>Mycobacteriales</taxon>
        <taxon>environmental samples</taxon>
    </lineage>
</organism>
<feature type="non-terminal residue" evidence="2">
    <location>
        <position position="1"/>
    </location>
</feature>
<dbReference type="EMBL" id="CADCTP010000195">
    <property type="protein sequence ID" value="CAA9255720.1"/>
    <property type="molecule type" value="Genomic_DNA"/>
</dbReference>
<accession>A0A6J4IPB0</accession>
<keyword evidence="1" id="KW-0472">Membrane</keyword>
<keyword evidence="1" id="KW-0812">Transmembrane</keyword>
<dbReference type="AlphaFoldDB" id="A0A6J4IPB0"/>
<protein>
    <submittedName>
        <fullName evidence="2">Uncharacterized protein</fullName>
    </submittedName>
</protein>
<evidence type="ECO:0000256" key="1">
    <source>
        <dbReference type="SAM" id="Phobius"/>
    </source>
</evidence>
<feature type="transmembrane region" description="Helical" evidence="1">
    <location>
        <begin position="171"/>
        <end position="191"/>
    </location>
</feature>
<name>A0A6J4IPB0_9ACTN</name>